<feature type="chain" id="PRO_5040244077" description="Zn(2)-C6 fungal-type domain-containing protein" evidence="3">
    <location>
        <begin position="18"/>
        <end position="898"/>
    </location>
</feature>
<dbReference type="EMBL" id="JAGTJS010000027">
    <property type="protein sequence ID" value="KAH7234052.1"/>
    <property type="molecule type" value="Genomic_DNA"/>
</dbReference>
<evidence type="ECO:0000256" key="3">
    <source>
        <dbReference type="SAM" id="SignalP"/>
    </source>
</evidence>
<keyword evidence="3" id="KW-0732">Signal</keyword>
<dbReference type="CDD" id="cd12148">
    <property type="entry name" value="fungal_TF_MHR"/>
    <property type="match status" value="1"/>
</dbReference>
<dbReference type="PANTHER" id="PTHR31668:SF30">
    <property type="entry name" value="ZN(II)2CYS6 TRANSCRIPTION FACTOR (EUROFUNG)"/>
    <property type="match status" value="1"/>
</dbReference>
<sequence>MQSVFVALFAIAGLASAGPAVEKRAECPGTGAYYVCGNNNFRGYCSVDPCAIPWCPDFKLKTCEPATAEKPAGESPTTTVIAEVPAPTATVKNPGAFPPGDVCPPGLGRLQVCANNGFRGCCKAEACGVAWCPDYKPGTYEPVKTMKVKARQSDPTVCAPGTGFFQSCSNGFRGCCKTDACAGKAPVCPPAKVKARQADPTVCAPGTGFFQSCSNGFRGCCKQDACAGKAPVCPQPKIKARQSDPTVCAPGTGFFQSCSNGFRGCCKKDACAGKAPICPQDVITPTNNGNSEKPAENFTSFTITSIHFPHRMRLRQAGRQARQGLVSQACELCRRRKVKCDADRPECGNCRALKLPCEYSAQRKKRGPKPRALSTIENRDDGEQTQPSTIILSPSMPQAPVPVIGSSPLSSAVTPNTIIAYSPQSAAGSPCIALAPRKESPAGKVHQTLTSTLEALAQSPEHIIEECIDMNMLLRFPTIPVIQPDTIRRESHLLLPASRHLFDAITNPNQISSSQGSLMRTFAHLTTVFSCVCCRMPKNSNLDGREALITAFLEATRGMMACCEDWDVSHANSTSLVIRMYQSAAQHHLGKTRASWLMMGQAIRLALDMRLYDEVSYQDLDPLEDKLRRNVYGLLCVGDMSASILNNRPLAFHEICLDETYTPVELYGDFRLLSPESGLFEPPYEQRFHQGFYLCHDLWKSATNILLDMKLLTQTLTSSGFQLCSQDPSQQRIMQSYMSFCGLLDSLPAWLRDPERHIAGNEIATAFQQRTFWYQRADLVVTFHCLRLVILQRAAQKGFCALLGLTDDLDMLALRKIEIASDLVSVVEGIPFDALQVNGEPLVEKLRQIGVSLLEIAHQNENTAISGRAQSLLSPIIDTIARLDSRVSDELSAYPGLA</sequence>
<reference evidence="5" key="1">
    <citation type="journal article" date="2021" name="Nat. Commun.">
        <title>Genetic determinants of endophytism in the Arabidopsis root mycobiome.</title>
        <authorList>
            <person name="Mesny F."/>
            <person name="Miyauchi S."/>
            <person name="Thiergart T."/>
            <person name="Pickel B."/>
            <person name="Atanasova L."/>
            <person name="Karlsson M."/>
            <person name="Huettel B."/>
            <person name="Barry K.W."/>
            <person name="Haridas S."/>
            <person name="Chen C."/>
            <person name="Bauer D."/>
            <person name="Andreopoulos W."/>
            <person name="Pangilinan J."/>
            <person name="LaButti K."/>
            <person name="Riley R."/>
            <person name="Lipzen A."/>
            <person name="Clum A."/>
            <person name="Drula E."/>
            <person name="Henrissat B."/>
            <person name="Kohler A."/>
            <person name="Grigoriev I.V."/>
            <person name="Martin F.M."/>
            <person name="Hacquard S."/>
        </authorList>
    </citation>
    <scope>NUCLEOTIDE SEQUENCE</scope>
    <source>
        <strain evidence="5">FSSC 5 MPI-SDFR-AT-0091</strain>
    </source>
</reference>
<accession>A0A9P9GAB1</accession>
<protein>
    <recommendedName>
        <fullName evidence="4">Zn(2)-C6 fungal-type domain-containing protein</fullName>
    </recommendedName>
</protein>
<evidence type="ECO:0000313" key="5">
    <source>
        <dbReference type="EMBL" id="KAH7234052.1"/>
    </source>
</evidence>
<name>A0A9P9GAB1_FUSSL</name>
<keyword evidence="6" id="KW-1185">Reference proteome</keyword>
<feature type="signal peptide" evidence="3">
    <location>
        <begin position="1"/>
        <end position="17"/>
    </location>
</feature>
<dbReference type="CDD" id="cd00067">
    <property type="entry name" value="GAL4"/>
    <property type="match status" value="1"/>
</dbReference>
<dbReference type="Pfam" id="PF00172">
    <property type="entry name" value="Zn_clus"/>
    <property type="match status" value="1"/>
</dbReference>
<dbReference type="PROSITE" id="PS00463">
    <property type="entry name" value="ZN2_CY6_FUNGAL_1"/>
    <property type="match status" value="1"/>
</dbReference>
<organism evidence="5 6">
    <name type="scientific">Fusarium solani</name>
    <name type="common">Filamentous fungus</name>
    <dbReference type="NCBI Taxonomy" id="169388"/>
    <lineage>
        <taxon>Eukaryota</taxon>
        <taxon>Fungi</taxon>
        <taxon>Dikarya</taxon>
        <taxon>Ascomycota</taxon>
        <taxon>Pezizomycotina</taxon>
        <taxon>Sordariomycetes</taxon>
        <taxon>Hypocreomycetidae</taxon>
        <taxon>Hypocreales</taxon>
        <taxon>Nectriaceae</taxon>
        <taxon>Fusarium</taxon>
        <taxon>Fusarium solani species complex</taxon>
    </lineage>
</organism>
<dbReference type="OrthoDB" id="2283488at2759"/>
<dbReference type="Gene3D" id="4.10.240.10">
    <property type="entry name" value="Zn(2)-C6 fungal-type DNA-binding domain"/>
    <property type="match status" value="1"/>
</dbReference>
<dbReference type="SMART" id="SM00066">
    <property type="entry name" value="GAL4"/>
    <property type="match status" value="1"/>
</dbReference>
<evidence type="ECO:0000256" key="2">
    <source>
        <dbReference type="SAM" id="MobiDB-lite"/>
    </source>
</evidence>
<dbReference type="PANTHER" id="PTHR31668">
    <property type="entry name" value="GLUCOSE TRANSPORT TRANSCRIPTION REGULATOR RGT1-RELATED-RELATED"/>
    <property type="match status" value="1"/>
</dbReference>
<evidence type="ECO:0000313" key="6">
    <source>
        <dbReference type="Proteomes" id="UP000736672"/>
    </source>
</evidence>
<gene>
    <name evidence="5" type="ORF">B0J15DRAFT_517347</name>
</gene>
<feature type="region of interest" description="Disordered" evidence="2">
    <location>
        <begin position="364"/>
        <end position="385"/>
    </location>
</feature>
<evidence type="ECO:0000259" key="4">
    <source>
        <dbReference type="PROSITE" id="PS50048"/>
    </source>
</evidence>
<dbReference type="InterPro" id="IPR036864">
    <property type="entry name" value="Zn2-C6_fun-type_DNA-bd_sf"/>
</dbReference>
<keyword evidence="1" id="KW-0539">Nucleus</keyword>
<dbReference type="PROSITE" id="PS50048">
    <property type="entry name" value="ZN2_CY6_FUNGAL_2"/>
    <property type="match status" value="1"/>
</dbReference>
<dbReference type="Proteomes" id="UP000736672">
    <property type="component" value="Unassembled WGS sequence"/>
</dbReference>
<dbReference type="InterPro" id="IPR001138">
    <property type="entry name" value="Zn2Cys6_DnaBD"/>
</dbReference>
<dbReference type="InterPro" id="IPR050797">
    <property type="entry name" value="Carb_Metab_Trans_Reg"/>
</dbReference>
<dbReference type="GO" id="GO:0000981">
    <property type="term" value="F:DNA-binding transcription factor activity, RNA polymerase II-specific"/>
    <property type="evidence" value="ECO:0007669"/>
    <property type="project" value="InterPro"/>
</dbReference>
<comment type="caution">
    <text evidence="5">The sequence shown here is derived from an EMBL/GenBank/DDBJ whole genome shotgun (WGS) entry which is preliminary data.</text>
</comment>
<evidence type="ECO:0000256" key="1">
    <source>
        <dbReference type="ARBA" id="ARBA00023242"/>
    </source>
</evidence>
<proteinExistence type="predicted"/>
<dbReference type="GO" id="GO:0008270">
    <property type="term" value="F:zinc ion binding"/>
    <property type="evidence" value="ECO:0007669"/>
    <property type="project" value="InterPro"/>
</dbReference>
<dbReference type="AlphaFoldDB" id="A0A9P9GAB1"/>
<feature type="domain" description="Zn(2)-C6 fungal-type" evidence="4">
    <location>
        <begin position="329"/>
        <end position="359"/>
    </location>
</feature>
<dbReference type="SUPFAM" id="SSF57701">
    <property type="entry name" value="Zn2/Cys6 DNA-binding domain"/>
    <property type="match status" value="1"/>
</dbReference>